<dbReference type="InterPro" id="IPR036385">
    <property type="entry name" value="RuBisCO_ssu_sf"/>
</dbReference>
<accession>A0A7S3C1Y8</accession>
<feature type="domain" description="Ribulose bisphosphate carboxylase small subunit" evidence="2">
    <location>
        <begin position="274"/>
        <end position="366"/>
    </location>
</feature>
<dbReference type="AlphaFoldDB" id="A0A7S3C1Y8"/>
<dbReference type="EMBL" id="HBHY01020369">
    <property type="protein sequence ID" value="CAE0150980.1"/>
    <property type="molecule type" value="Transcribed_RNA"/>
</dbReference>
<organism evidence="3">
    <name type="scientific">Prasinoderma singulare</name>
    <dbReference type="NCBI Taxonomy" id="676789"/>
    <lineage>
        <taxon>Eukaryota</taxon>
        <taxon>Viridiplantae</taxon>
        <taxon>Prasinodermophyta</taxon>
        <taxon>Prasinodermophyceae</taxon>
        <taxon>Prasinodermales</taxon>
        <taxon>Prasinodermaceae</taxon>
        <taxon>Prasinoderma</taxon>
    </lineage>
</organism>
<proteinExistence type="predicted"/>
<evidence type="ECO:0000313" key="3">
    <source>
        <dbReference type="EMBL" id="CAE0150980.1"/>
    </source>
</evidence>
<feature type="region of interest" description="Disordered" evidence="1">
    <location>
        <begin position="1"/>
        <end position="125"/>
    </location>
</feature>
<evidence type="ECO:0000259" key="2">
    <source>
        <dbReference type="SMART" id="SM00961"/>
    </source>
</evidence>
<sequence>MRWSSLASERAAAQGVDSASLEQLRAAGGRRGPAGARHRKPASMPHASPPVGREGPAKSVGTPEQQIMRAVQRSRTRAVSAPLDAAPGESISFEPSTMKRSRGKEAGRAADEPSTGGASTSARPVDSELAELATFVMEHELNLRGHVPSRRYLSDYGRSDLMRVVRRAGGPQAVAAQLGLKGEREETFDADGGADGGAQDAPDEWGGAADRGTEGFCEPGSWVPWGEAHCRAWQAAGSPDWATPSMSTPQRAPVSPVSVPEWVRASEDQAVEPTQAEPIELPEALKRRMQSFLDRNVMFLVEHHRTAREVDRYWVLHHVPQVGGKIADVLSSAADCHRANPHHYVRVTAFDSQSQVSPFSIVLYAPQGGCQDALARIQRQSEEAYERSLHTAQHDGLRAVGGSGEQGSVQRWRLAQLKAMVESHHRRQRQESNEERER</sequence>
<evidence type="ECO:0000256" key="1">
    <source>
        <dbReference type="SAM" id="MobiDB-lite"/>
    </source>
</evidence>
<dbReference type="SUPFAM" id="SSF55239">
    <property type="entry name" value="RuBisCO, small subunit"/>
    <property type="match status" value="1"/>
</dbReference>
<feature type="region of interest" description="Disordered" evidence="1">
    <location>
        <begin position="187"/>
        <end position="213"/>
    </location>
</feature>
<dbReference type="SMART" id="SM00961">
    <property type="entry name" value="RuBisCO_small"/>
    <property type="match status" value="1"/>
</dbReference>
<protein>
    <recommendedName>
        <fullName evidence="2">Ribulose bisphosphate carboxylase small subunit domain-containing protein</fullName>
    </recommendedName>
</protein>
<name>A0A7S3C1Y8_9VIRI</name>
<gene>
    <name evidence="3" type="ORF">PSIN1315_LOCUS13038</name>
</gene>
<reference evidence="3" key="1">
    <citation type="submission" date="2021-01" db="EMBL/GenBank/DDBJ databases">
        <authorList>
            <person name="Corre E."/>
            <person name="Pelletier E."/>
            <person name="Niang G."/>
            <person name="Scheremetjew M."/>
            <person name="Finn R."/>
            <person name="Kale V."/>
            <person name="Holt S."/>
            <person name="Cochrane G."/>
            <person name="Meng A."/>
            <person name="Brown T."/>
            <person name="Cohen L."/>
        </authorList>
    </citation>
    <scope>NUCLEOTIDE SEQUENCE</scope>
    <source>
        <strain evidence="3">RCC927</strain>
    </source>
</reference>
<dbReference type="Gene3D" id="3.30.190.10">
    <property type="entry name" value="Ribulose bisphosphate carboxylase, small subunit"/>
    <property type="match status" value="1"/>
</dbReference>
<dbReference type="InterPro" id="IPR000894">
    <property type="entry name" value="RuBisCO_ssu_dom"/>
</dbReference>
<dbReference type="Pfam" id="PF00101">
    <property type="entry name" value="RuBisCO_small"/>
    <property type="match status" value="1"/>
</dbReference>